<protein>
    <submittedName>
        <fullName evidence="2">Uncharacterized protein</fullName>
    </submittedName>
</protein>
<feature type="compositionally biased region" description="Basic residues" evidence="1">
    <location>
        <begin position="15"/>
        <end position="33"/>
    </location>
</feature>
<evidence type="ECO:0000313" key="2">
    <source>
        <dbReference type="EMBL" id="TKW10427.1"/>
    </source>
</evidence>
<proteinExistence type="predicted"/>
<reference evidence="2" key="1">
    <citation type="submission" date="2019-03" db="EMBL/GenBank/DDBJ databases">
        <title>WGS assembly of Setaria viridis.</title>
        <authorList>
            <person name="Huang P."/>
            <person name="Jenkins J."/>
            <person name="Grimwood J."/>
            <person name="Barry K."/>
            <person name="Healey A."/>
            <person name="Mamidi S."/>
            <person name="Sreedasyam A."/>
            <person name="Shu S."/>
            <person name="Feldman M."/>
            <person name="Wu J."/>
            <person name="Yu Y."/>
            <person name="Chen C."/>
            <person name="Johnson J."/>
            <person name="Rokhsar D."/>
            <person name="Baxter I."/>
            <person name="Schmutz J."/>
            <person name="Brutnell T."/>
            <person name="Kellogg E."/>
        </authorList>
    </citation>
    <scope>NUCLEOTIDE SEQUENCE [LARGE SCALE GENOMIC DNA]</scope>
</reference>
<evidence type="ECO:0000313" key="3">
    <source>
        <dbReference type="Proteomes" id="UP000298652"/>
    </source>
</evidence>
<accession>A0A4U6UIT0</accession>
<sequence length="89" mass="10031">MPPPRRPCTPLVQFPRRRRVPAPPPRPRRRRQHGGSVAFALTFWPPVPLEASSVRFGSYMGHQQLVALVPTVADDVTENLMHLVSVMVL</sequence>
<evidence type="ECO:0000256" key="1">
    <source>
        <dbReference type="SAM" id="MobiDB-lite"/>
    </source>
</evidence>
<dbReference type="AlphaFoldDB" id="A0A4U6UIT0"/>
<gene>
    <name evidence="2" type="ORF">SEVIR_6G163900v2</name>
</gene>
<name>A0A4U6UIT0_SETVI</name>
<dbReference type="EMBL" id="CM016557">
    <property type="protein sequence ID" value="TKW10427.1"/>
    <property type="molecule type" value="Genomic_DNA"/>
</dbReference>
<organism evidence="2 3">
    <name type="scientific">Setaria viridis</name>
    <name type="common">Green bristlegrass</name>
    <name type="synonym">Setaria italica subsp. viridis</name>
    <dbReference type="NCBI Taxonomy" id="4556"/>
    <lineage>
        <taxon>Eukaryota</taxon>
        <taxon>Viridiplantae</taxon>
        <taxon>Streptophyta</taxon>
        <taxon>Embryophyta</taxon>
        <taxon>Tracheophyta</taxon>
        <taxon>Spermatophyta</taxon>
        <taxon>Magnoliopsida</taxon>
        <taxon>Liliopsida</taxon>
        <taxon>Poales</taxon>
        <taxon>Poaceae</taxon>
        <taxon>PACMAD clade</taxon>
        <taxon>Panicoideae</taxon>
        <taxon>Panicodae</taxon>
        <taxon>Paniceae</taxon>
        <taxon>Cenchrinae</taxon>
        <taxon>Setaria</taxon>
    </lineage>
</organism>
<keyword evidence="3" id="KW-1185">Reference proteome</keyword>
<dbReference type="Gramene" id="TKW10427">
    <property type="protein sequence ID" value="TKW10427"/>
    <property type="gene ID" value="SEVIR_6G163900v2"/>
</dbReference>
<dbReference type="Proteomes" id="UP000298652">
    <property type="component" value="Chromosome 6"/>
</dbReference>
<feature type="region of interest" description="Disordered" evidence="1">
    <location>
        <begin position="1"/>
        <end position="34"/>
    </location>
</feature>